<dbReference type="SUPFAM" id="SSF101233">
    <property type="entry name" value="PWI domain"/>
    <property type="match status" value="1"/>
</dbReference>
<dbReference type="PANTHER" id="PTHR23148:SF0">
    <property type="entry name" value="SERINE_ARGININE REPETITIVE MATRIX PROTEIN 1"/>
    <property type="match status" value="1"/>
</dbReference>
<evidence type="ECO:0000313" key="5">
    <source>
        <dbReference type="Proteomes" id="UP001145021"/>
    </source>
</evidence>
<comment type="caution">
    <text evidence="4">The sequence shown here is derived from an EMBL/GenBank/DDBJ whole genome shotgun (WGS) entry which is preliminary data.</text>
</comment>
<evidence type="ECO:0000256" key="2">
    <source>
        <dbReference type="SAM" id="MobiDB-lite"/>
    </source>
</evidence>
<dbReference type="InterPro" id="IPR036483">
    <property type="entry name" value="PWI_dom_sf"/>
</dbReference>
<feature type="compositionally biased region" description="Basic and acidic residues" evidence="2">
    <location>
        <begin position="216"/>
        <end position="229"/>
    </location>
</feature>
<evidence type="ECO:0000259" key="3">
    <source>
        <dbReference type="PROSITE" id="PS51025"/>
    </source>
</evidence>
<dbReference type="GO" id="GO:0006397">
    <property type="term" value="P:mRNA processing"/>
    <property type="evidence" value="ECO:0007669"/>
    <property type="project" value="UniProtKB-KW"/>
</dbReference>
<dbReference type="EMBL" id="JANBOH010000020">
    <property type="protein sequence ID" value="KAJ1647763.1"/>
    <property type="molecule type" value="Genomic_DNA"/>
</dbReference>
<feature type="compositionally biased region" description="Polar residues" evidence="2">
    <location>
        <begin position="239"/>
        <end position="253"/>
    </location>
</feature>
<dbReference type="InterPro" id="IPR002483">
    <property type="entry name" value="PWI_dom"/>
</dbReference>
<dbReference type="GO" id="GO:0003723">
    <property type="term" value="F:RNA binding"/>
    <property type="evidence" value="ECO:0007669"/>
    <property type="project" value="TreeGrafter"/>
</dbReference>
<organism evidence="4 5">
    <name type="scientific">Coemansia asiatica</name>
    <dbReference type="NCBI Taxonomy" id="1052880"/>
    <lineage>
        <taxon>Eukaryota</taxon>
        <taxon>Fungi</taxon>
        <taxon>Fungi incertae sedis</taxon>
        <taxon>Zoopagomycota</taxon>
        <taxon>Kickxellomycotina</taxon>
        <taxon>Kickxellomycetes</taxon>
        <taxon>Kickxellales</taxon>
        <taxon>Kickxellaceae</taxon>
        <taxon>Coemansia</taxon>
    </lineage>
</organism>
<dbReference type="Proteomes" id="UP001145021">
    <property type="component" value="Unassembled WGS sequence"/>
</dbReference>
<feature type="compositionally biased region" description="Basic and acidic residues" evidence="2">
    <location>
        <begin position="196"/>
        <end position="209"/>
    </location>
</feature>
<feature type="region of interest" description="Disordered" evidence="2">
    <location>
        <begin position="146"/>
        <end position="253"/>
    </location>
</feature>
<protein>
    <submittedName>
        <fullName evidence="4">Serine/arginine repetitive matrix protein 1</fullName>
    </submittedName>
</protein>
<dbReference type="PANTHER" id="PTHR23148">
    <property type="entry name" value="SERINE/ARGININE REGULATED NUCLEAR MATRIX PROTEIN"/>
    <property type="match status" value="1"/>
</dbReference>
<dbReference type="SMART" id="SM00311">
    <property type="entry name" value="PWI"/>
    <property type="match status" value="1"/>
</dbReference>
<dbReference type="GO" id="GO:0048024">
    <property type="term" value="P:regulation of mRNA splicing, via spliceosome"/>
    <property type="evidence" value="ECO:0007669"/>
    <property type="project" value="TreeGrafter"/>
</dbReference>
<dbReference type="Gene3D" id="1.20.1390.10">
    <property type="entry name" value="PWI domain"/>
    <property type="match status" value="1"/>
</dbReference>
<evidence type="ECO:0000256" key="1">
    <source>
        <dbReference type="ARBA" id="ARBA00022664"/>
    </source>
</evidence>
<dbReference type="AlphaFoldDB" id="A0A9W7XR48"/>
<dbReference type="GO" id="GO:0005681">
    <property type="term" value="C:spliceosomal complex"/>
    <property type="evidence" value="ECO:0007669"/>
    <property type="project" value="TreeGrafter"/>
</dbReference>
<sequence>MAGGFFRGTSIEQDQRFGDANKKLLDQMSFSSLFKKRVDMNKVNMEAIKPWISRRIHDLLGIDDEVLYEYVVNMLEESLSPDPKTMQVNLTGFFEDKTEDFMQSLWKVLIEAQKSPGGIPESFIRQKIEELKRQREEQDTIKANIKAAEMRAAAPTSLIQSSRKTRAGKKSRWDAPAAPAASDRGLSQNNDGQGSTRRDGRDRSKEGRSRYSRSRSPREGHRRGAEDSRKRRRDHRAKSPSQSPIYSKSISGK</sequence>
<keyword evidence="1" id="KW-0507">mRNA processing</keyword>
<evidence type="ECO:0000313" key="4">
    <source>
        <dbReference type="EMBL" id="KAJ1647763.1"/>
    </source>
</evidence>
<feature type="domain" description="PWI" evidence="3">
    <location>
        <begin position="27"/>
        <end position="126"/>
    </location>
</feature>
<proteinExistence type="predicted"/>
<gene>
    <name evidence="4" type="primary">SRRM1</name>
    <name evidence="4" type="ORF">LPJ64_000863</name>
</gene>
<dbReference type="InterPro" id="IPR052225">
    <property type="entry name" value="Ser/Arg_repetitive_matrix"/>
</dbReference>
<dbReference type="Pfam" id="PF01480">
    <property type="entry name" value="PWI"/>
    <property type="match status" value="1"/>
</dbReference>
<feature type="compositionally biased region" description="Polar residues" evidence="2">
    <location>
        <begin position="185"/>
        <end position="195"/>
    </location>
</feature>
<dbReference type="PROSITE" id="PS51025">
    <property type="entry name" value="PWI"/>
    <property type="match status" value="1"/>
</dbReference>
<keyword evidence="5" id="KW-1185">Reference proteome</keyword>
<reference evidence="4" key="1">
    <citation type="submission" date="2022-07" db="EMBL/GenBank/DDBJ databases">
        <title>Phylogenomic reconstructions and comparative analyses of Kickxellomycotina fungi.</title>
        <authorList>
            <person name="Reynolds N.K."/>
            <person name="Stajich J.E."/>
            <person name="Barry K."/>
            <person name="Grigoriev I.V."/>
            <person name="Crous P."/>
            <person name="Smith M.E."/>
        </authorList>
    </citation>
    <scope>NUCLEOTIDE SEQUENCE</scope>
    <source>
        <strain evidence="4">NBRC 105413</strain>
    </source>
</reference>
<accession>A0A9W7XR48</accession>
<name>A0A9W7XR48_9FUNG</name>